<dbReference type="EMBL" id="JACHIP010000001">
    <property type="protein sequence ID" value="MBB5056344.1"/>
    <property type="molecule type" value="Genomic_DNA"/>
</dbReference>
<organism evidence="2 3">
    <name type="scientific">Granulicella aggregans</name>
    <dbReference type="NCBI Taxonomy" id="474949"/>
    <lineage>
        <taxon>Bacteria</taxon>
        <taxon>Pseudomonadati</taxon>
        <taxon>Acidobacteriota</taxon>
        <taxon>Terriglobia</taxon>
        <taxon>Terriglobales</taxon>
        <taxon>Acidobacteriaceae</taxon>
        <taxon>Granulicella</taxon>
    </lineage>
</organism>
<dbReference type="InterPro" id="IPR008538">
    <property type="entry name" value="Uma2"/>
</dbReference>
<keyword evidence="2" id="KW-0255">Endonuclease</keyword>
<feature type="domain" description="Putative restriction endonuclease" evidence="1">
    <location>
        <begin position="4"/>
        <end position="106"/>
    </location>
</feature>
<accession>A0A7W8E2M5</accession>
<dbReference type="SUPFAM" id="SSF52980">
    <property type="entry name" value="Restriction endonuclease-like"/>
    <property type="match status" value="1"/>
</dbReference>
<proteinExistence type="predicted"/>
<evidence type="ECO:0000313" key="3">
    <source>
        <dbReference type="Proteomes" id="UP000540989"/>
    </source>
</evidence>
<keyword evidence="2" id="KW-0378">Hydrolase</keyword>
<dbReference type="InterPro" id="IPR011335">
    <property type="entry name" value="Restrct_endonuc-II-like"/>
</dbReference>
<name>A0A7W8E2M5_9BACT</name>
<dbReference type="Gene3D" id="3.90.1570.10">
    <property type="entry name" value="tt1808, chain A"/>
    <property type="match status" value="1"/>
</dbReference>
<keyword evidence="3" id="KW-1185">Reference proteome</keyword>
<sequence>MRDKSIRSPDASWTSQARWDALSKSEQEGFAPVCPDFRLEILPRSDSRVKLEEKMEMWIENGALLAWMIDPFAAEILVYRPGQASERLMRPASIEADAVVPGFRLETSRLWSK</sequence>
<evidence type="ECO:0000313" key="2">
    <source>
        <dbReference type="EMBL" id="MBB5056344.1"/>
    </source>
</evidence>
<comment type="caution">
    <text evidence="2">The sequence shown here is derived from an EMBL/GenBank/DDBJ whole genome shotgun (WGS) entry which is preliminary data.</text>
</comment>
<dbReference type="GO" id="GO:0004519">
    <property type="term" value="F:endonuclease activity"/>
    <property type="evidence" value="ECO:0007669"/>
    <property type="project" value="UniProtKB-KW"/>
</dbReference>
<gene>
    <name evidence="2" type="ORF">HDF16_001013</name>
</gene>
<dbReference type="InterPro" id="IPR012296">
    <property type="entry name" value="Nuclease_put_TT1808"/>
</dbReference>
<dbReference type="PANTHER" id="PTHR34107">
    <property type="entry name" value="SLL0198 PROTEIN-RELATED"/>
    <property type="match status" value="1"/>
</dbReference>
<dbReference type="Pfam" id="PF05685">
    <property type="entry name" value="Uma2"/>
    <property type="match status" value="1"/>
</dbReference>
<dbReference type="Proteomes" id="UP000540989">
    <property type="component" value="Unassembled WGS sequence"/>
</dbReference>
<keyword evidence="2" id="KW-0540">Nuclease</keyword>
<evidence type="ECO:0000259" key="1">
    <source>
        <dbReference type="Pfam" id="PF05685"/>
    </source>
</evidence>
<dbReference type="PANTHER" id="PTHR34107:SF7">
    <property type="entry name" value="SLR2092 PROTEIN"/>
    <property type="match status" value="1"/>
</dbReference>
<reference evidence="2 3" key="1">
    <citation type="submission" date="2020-08" db="EMBL/GenBank/DDBJ databases">
        <title>Genomic Encyclopedia of Type Strains, Phase IV (KMG-V): Genome sequencing to study the core and pangenomes of soil and plant-associated prokaryotes.</title>
        <authorList>
            <person name="Whitman W."/>
        </authorList>
    </citation>
    <scope>NUCLEOTIDE SEQUENCE [LARGE SCALE GENOMIC DNA]</scope>
    <source>
        <strain evidence="2 3">M8UP14</strain>
    </source>
</reference>
<protein>
    <submittedName>
        <fullName evidence="2">Uma2 family endonuclease</fullName>
    </submittedName>
</protein>
<dbReference type="AlphaFoldDB" id="A0A7W8E2M5"/>
<dbReference type="CDD" id="cd06260">
    <property type="entry name" value="DUF820-like"/>
    <property type="match status" value="1"/>
</dbReference>